<name>A0A543KQX3_9MICO</name>
<dbReference type="InterPro" id="IPR029063">
    <property type="entry name" value="SAM-dependent_MTases_sf"/>
</dbReference>
<feature type="domain" description="THUMP-like" evidence="1">
    <location>
        <begin position="346"/>
        <end position="421"/>
    </location>
</feature>
<reference evidence="2 3" key="1">
    <citation type="submission" date="2019-06" db="EMBL/GenBank/DDBJ databases">
        <title>Sequencing the genomes of 1000 actinobacteria strains.</title>
        <authorList>
            <person name="Klenk H.-P."/>
        </authorList>
    </citation>
    <scope>NUCLEOTIDE SEQUENCE [LARGE SCALE GENOMIC DNA]</scope>
    <source>
        <strain evidence="2 3">DSM 12362</strain>
    </source>
</reference>
<protein>
    <recommendedName>
        <fullName evidence="1">THUMP-like domain-containing protein</fullName>
    </recommendedName>
</protein>
<keyword evidence="3" id="KW-1185">Reference proteome</keyword>
<gene>
    <name evidence="2" type="ORF">FB476_2380</name>
</gene>
<dbReference type="EMBL" id="VFPU01000001">
    <property type="protein sequence ID" value="TQM97468.1"/>
    <property type="molecule type" value="Genomic_DNA"/>
</dbReference>
<evidence type="ECO:0000259" key="1">
    <source>
        <dbReference type="Pfam" id="PF18096"/>
    </source>
</evidence>
<sequence>MIDNGTVTGPDEDAPSPADLLRRLAGDEGRELLASLPPYRDDEVLALTARLRARGLDAALVSAALTQARLRARARVRLGPLADRLLLTADGLEQATRPAVARRHAARFADAGVDHVWDLGSGLGLDSLALAGAGLAVTAVERDEEVAAAATANLAPYPRARVLRADVHDIPVADGDGAWLDPARRTAGVADAQGRTRRLFRLSDLSPSWEHVLGVAARATATGAKLSPGFSVGDLPAGTEAEWVSLDGDVVECVVWWGAAVRLPGGSAVVGTSGPEDASWEVVRPAEDAPPPLTPGEQPDAWLAEPDGAVLAAGLAGALAATVDGRELDGGVGYVTAPAPVELSWARWFAVEEVLPLHARPVRAWLRERGVGRVTLKKRGVPTDVERFRTELRLRGGRGAPEATLVLTRIAGAPSAVVVRPQGRAPGPPA</sequence>
<dbReference type="Pfam" id="PF18096">
    <property type="entry name" value="Thump_like"/>
    <property type="match status" value="1"/>
</dbReference>
<comment type="caution">
    <text evidence="2">The sequence shown here is derived from an EMBL/GenBank/DDBJ whole genome shotgun (WGS) entry which is preliminary data.</text>
</comment>
<organism evidence="2 3">
    <name type="scientific">Ornithinimicrobium humiphilum</name>
    <dbReference type="NCBI Taxonomy" id="125288"/>
    <lineage>
        <taxon>Bacteria</taxon>
        <taxon>Bacillati</taxon>
        <taxon>Actinomycetota</taxon>
        <taxon>Actinomycetes</taxon>
        <taxon>Micrococcales</taxon>
        <taxon>Ornithinimicrobiaceae</taxon>
        <taxon>Ornithinimicrobium</taxon>
    </lineage>
</organism>
<accession>A0A543KQX3</accession>
<dbReference type="SUPFAM" id="SSF53335">
    <property type="entry name" value="S-adenosyl-L-methionine-dependent methyltransferases"/>
    <property type="match status" value="1"/>
</dbReference>
<dbReference type="Proteomes" id="UP000315133">
    <property type="component" value="Unassembled WGS sequence"/>
</dbReference>
<dbReference type="CDD" id="cd02440">
    <property type="entry name" value="AdoMet_MTases"/>
    <property type="match status" value="1"/>
</dbReference>
<proteinExistence type="predicted"/>
<dbReference type="Gene3D" id="3.40.50.150">
    <property type="entry name" value="Vaccinia Virus protein VP39"/>
    <property type="match status" value="1"/>
</dbReference>
<evidence type="ECO:0000313" key="3">
    <source>
        <dbReference type="Proteomes" id="UP000315133"/>
    </source>
</evidence>
<dbReference type="AlphaFoldDB" id="A0A543KQX3"/>
<evidence type="ECO:0000313" key="2">
    <source>
        <dbReference type="EMBL" id="TQM97468.1"/>
    </source>
</evidence>
<dbReference type="InterPro" id="IPR041497">
    <property type="entry name" value="Thump-like"/>
</dbReference>